<accession>L0EXV3</accession>
<dbReference type="EMBL" id="CP003789">
    <property type="protein sequence ID" value="AGA65206.1"/>
    <property type="molecule type" value="Genomic_DNA"/>
</dbReference>
<organism evidence="1 2">
    <name type="scientific">Liberibacter crescens (strain BT-1)</name>
    <dbReference type="NCBI Taxonomy" id="1215343"/>
    <lineage>
        <taxon>Bacteria</taxon>
        <taxon>Pseudomonadati</taxon>
        <taxon>Pseudomonadota</taxon>
        <taxon>Alphaproteobacteria</taxon>
        <taxon>Hyphomicrobiales</taxon>
        <taxon>Rhizobiaceae</taxon>
        <taxon>Liberibacter</taxon>
    </lineage>
</organism>
<dbReference type="STRING" id="1215343.B488_12140"/>
<gene>
    <name evidence="1" type="ordered locus">B488_12140</name>
</gene>
<protein>
    <submittedName>
        <fullName evidence="1">Uncharacterized protein</fullName>
    </submittedName>
</protein>
<reference evidence="1 2" key="1">
    <citation type="journal article" date="2012" name="Stand. Genomic Sci.">
        <title>Complete genome sequence of Liberibacter crescens BT-1.</title>
        <authorList>
            <person name="Leonard M.T."/>
            <person name="Fagen J.R."/>
            <person name="Davis-Richardson A.G."/>
            <person name="Davis M.J."/>
            <person name="Triplett E.W."/>
        </authorList>
    </citation>
    <scope>NUCLEOTIDE SEQUENCE [LARGE SCALE GENOMIC DNA]</scope>
    <source>
        <strain evidence="1 2">BT-1</strain>
    </source>
</reference>
<proteinExistence type="predicted"/>
<evidence type="ECO:0000313" key="1">
    <source>
        <dbReference type="EMBL" id="AGA65206.1"/>
    </source>
</evidence>
<dbReference type="HOGENOM" id="CLU_3218192_0_0_5"/>
<keyword evidence="2" id="KW-1185">Reference proteome</keyword>
<evidence type="ECO:0000313" key="2">
    <source>
        <dbReference type="Proteomes" id="UP000010799"/>
    </source>
</evidence>
<sequence>MSILREIEGILEFFLKRLMELLSWSYFKTVFMQVERFSPCSSMK</sequence>
<dbReference type="Proteomes" id="UP000010799">
    <property type="component" value="Chromosome"/>
</dbReference>
<dbReference type="PATRIC" id="fig|1215343.11.peg.1252"/>
<dbReference type="AlphaFoldDB" id="L0EXV3"/>
<dbReference type="KEGG" id="lcc:B488_12140"/>
<name>L0EXV3_LIBCB</name>